<keyword evidence="2 4" id="KW-0808">Transferase</keyword>
<protein>
    <submittedName>
        <fullName evidence="4">Cellodextrin-phosphorylase</fullName>
        <ecNumber evidence="4">2.4.1.49</ecNumber>
    </submittedName>
</protein>
<evidence type="ECO:0000313" key="5">
    <source>
        <dbReference type="Proteomes" id="UP000031666"/>
    </source>
</evidence>
<dbReference type="InterPro" id="IPR052047">
    <property type="entry name" value="GH94_Enzymes"/>
</dbReference>
<reference evidence="4 5" key="1">
    <citation type="submission" date="2015-01" db="EMBL/GenBank/DDBJ databases">
        <title>Vibrio sp. C94 JCM 19241 whole genome shotgun sequence.</title>
        <authorList>
            <person name="Sawabe T."/>
            <person name="Meirelles P."/>
            <person name="Feng G."/>
            <person name="Sayaka M."/>
            <person name="Hattori M."/>
            <person name="Ohkuma M."/>
        </authorList>
    </citation>
    <scope>NUCLEOTIDE SEQUENCE [LARGE SCALE GENOMIC DNA]</scope>
    <source>
        <strain evidence="5">JCM 19241</strain>
    </source>
</reference>
<dbReference type="PANTHER" id="PTHR37469">
    <property type="entry name" value="CELLOBIONIC ACID PHOSPHORYLASE-RELATED"/>
    <property type="match status" value="1"/>
</dbReference>
<dbReference type="InterPro" id="IPR008928">
    <property type="entry name" value="6-hairpin_glycosidase_sf"/>
</dbReference>
<dbReference type="STRING" id="1481914.JCM19241_2377"/>
<dbReference type="SUPFAM" id="SSF48208">
    <property type="entry name" value="Six-hairpin glycosidases"/>
    <property type="match status" value="1"/>
</dbReference>
<feature type="domain" description="Glycosyl hydrolase 94 catalytic" evidence="3">
    <location>
        <begin position="46"/>
        <end position="141"/>
    </location>
</feature>
<evidence type="ECO:0000313" key="4">
    <source>
        <dbReference type="EMBL" id="GAM72922.1"/>
    </source>
</evidence>
<reference evidence="4 5" key="2">
    <citation type="submission" date="2015-01" db="EMBL/GenBank/DDBJ databases">
        <authorList>
            <consortium name="NBRP consortium"/>
            <person name="Sawabe T."/>
            <person name="Meirelles P."/>
            <person name="Feng G."/>
            <person name="Sayaka M."/>
            <person name="Hattori M."/>
            <person name="Ohkuma M."/>
        </authorList>
    </citation>
    <scope>NUCLEOTIDE SEQUENCE [LARGE SCALE GENOMIC DNA]</scope>
    <source>
        <strain evidence="5">JCM 19241</strain>
    </source>
</reference>
<dbReference type="Gene3D" id="1.50.10.10">
    <property type="match status" value="1"/>
</dbReference>
<name>A0A0B8Q7N3_9VIBR</name>
<proteinExistence type="predicted"/>
<dbReference type="GO" id="GO:0050102">
    <property type="term" value="F:cellodextrin phosphorylase activity"/>
    <property type="evidence" value="ECO:0007669"/>
    <property type="project" value="UniProtKB-EC"/>
</dbReference>
<evidence type="ECO:0000256" key="1">
    <source>
        <dbReference type="ARBA" id="ARBA00022676"/>
    </source>
</evidence>
<dbReference type="EC" id="2.4.1.49" evidence="4"/>
<keyword evidence="1 4" id="KW-0328">Glycosyltransferase</keyword>
<gene>
    <name evidence="4" type="ORF">JCM19241_2377</name>
</gene>
<organism evidence="4 5">
    <name type="scientific">Vibrio ishigakensis</name>
    <dbReference type="NCBI Taxonomy" id="1481914"/>
    <lineage>
        <taxon>Bacteria</taxon>
        <taxon>Pseudomonadati</taxon>
        <taxon>Pseudomonadota</taxon>
        <taxon>Gammaproteobacteria</taxon>
        <taxon>Vibrionales</taxon>
        <taxon>Vibrionaceae</taxon>
        <taxon>Vibrio</taxon>
    </lineage>
</organism>
<accession>A0A0B8Q7N3</accession>
<comment type="caution">
    <text evidence="4">The sequence shown here is derived from an EMBL/GenBank/DDBJ whole genome shotgun (WGS) entry which is preliminary data.</text>
</comment>
<dbReference type="InterPro" id="IPR033432">
    <property type="entry name" value="GH94_catalytic"/>
</dbReference>
<dbReference type="InterPro" id="IPR012341">
    <property type="entry name" value="6hp_glycosidase-like_sf"/>
</dbReference>
<dbReference type="AlphaFoldDB" id="A0A0B8Q7N3"/>
<dbReference type="Proteomes" id="UP000031666">
    <property type="component" value="Unassembled WGS sequence"/>
</dbReference>
<sequence>MAQPEQTERTVVQLTQMESLEAAKPLMAKYRNLDAVDEAFEKLGGFWENYLETVQVETPDAAMNSMLNVHNPRQCHTTKNWSRYLSLYQLGYGARGIGFRDSSQDTLGVITHMPEEARELIERLLSVQNIDGSAMHQSSHLPWKRMRVTLVKRKTVQITMVTITCGSSLR</sequence>
<dbReference type="Gene3D" id="1.20.890.20">
    <property type="entry name" value="mpn423 like domain"/>
    <property type="match status" value="1"/>
</dbReference>
<evidence type="ECO:0000256" key="2">
    <source>
        <dbReference type="ARBA" id="ARBA00022679"/>
    </source>
</evidence>
<dbReference type="EMBL" id="BBSC01000001">
    <property type="protein sequence ID" value="GAM72922.1"/>
    <property type="molecule type" value="Genomic_DNA"/>
</dbReference>
<dbReference type="PANTHER" id="PTHR37469:SF2">
    <property type="entry name" value="CELLOBIONIC ACID PHOSPHORYLASE"/>
    <property type="match status" value="1"/>
</dbReference>
<dbReference type="GO" id="GO:0005975">
    <property type="term" value="P:carbohydrate metabolic process"/>
    <property type="evidence" value="ECO:0007669"/>
    <property type="project" value="InterPro"/>
</dbReference>
<evidence type="ECO:0000259" key="3">
    <source>
        <dbReference type="Pfam" id="PF17167"/>
    </source>
</evidence>
<dbReference type="Pfam" id="PF17167">
    <property type="entry name" value="Glyco_hydro_94"/>
    <property type="match status" value="1"/>
</dbReference>